<dbReference type="EMBL" id="JANPWB010000011">
    <property type="protein sequence ID" value="KAJ1129361.1"/>
    <property type="molecule type" value="Genomic_DNA"/>
</dbReference>
<gene>
    <name evidence="1" type="ORF">NDU88_007732</name>
</gene>
<keyword evidence="2" id="KW-1185">Reference proteome</keyword>
<name>A0AAV7PMH4_PLEWA</name>
<reference evidence="1" key="1">
    <citation type="journal article" date="2022" name="bioRxiv">
        <title>Sequencing and chromosome-scale assembly of the giantPleurodeles waltlgenome.</title>
        <authorList>
            <person name="Brown T."/>
            <person name="Elewa A."/>
            <person name="Iarovenko S."/>
            <person name="Subramanian E."/>
            <person name="Araus A.J."/>
            <person name="Petzold A."/>
            <person name="Susuki M."/>
            <person name="Suzuki K.-i.T."/>
            <person name="Hayashi T."/>
            <person name="Toyoda A."/>
            <person name="Oliveira C."/>
            <person name="Osipova E."/>
            <person name="Leigh N.D."/>
            <person name="Simon A."/>
            <person name="Yun M.H."/>
        </authorList>
    </citation>
    <scope>NUCLEOTIDE SEQUENCE</scope>
    <source>
        <strain evidence="1">20211129_DDA</strain>
        <tissue evidence="1">Liver</tissue>
    </source>
</reference>
<sequence length="95" mass="10595">MSPQVNYKCKLRVEEQAEETEDYNPRRVKVVNPLRSGPVVEVTPEGLACAPVGDLCPLLISQQMRRNRQPALRKLALGKLQTKYKAAQLTAVPPV</sequence>
<dbReference type="AlphaFoldDB" id="A0AAV7PMH4"/>
<comment type="caution">
    <text evidence="1">The sequence shown here is derived from an EMBL/GenBank/DDBJ whole genome shotgun (WGS) entry which is preliminary data.</text>
</comment>
<protein>
    <submittedName>
        <fullName evidence="1">Uncharacterized protein</fullName>
    </submittedName>
</protein>
<proteinExistence type="predicted"/>
<accession>A0AAV7PMH4</accession>
<evidence type="ECO:0000313" key="1">
    <source>
        <dbReference type="EMBL" id="KAJ1129361.1"/>
    </source>
</evidence>
<organism evidence="1 2">
    <name type="scientific">Pleurodeles waltl</name>
    <name type="common">Iberian ribbed newt</name>
    <dbReference type="NCBI Taxonomy" id="8319"/>
    <lineage>
        <taxon>Eukaryota</taxon>
        <taxon>Metazoa</taxon>
        <taxon>Chordata</taxon>
        <taxon>Craniata</taxon>
        <taxon>Vertebrata</taxon>
        <taxon>Euteleostomi</taxon>
        <taxon>Amphibia</taxon>
        <taxon>Batrachia</taxon>
        <taxon>Caudata</taxon>
        <taxon>Salamandroidea</taxon>
        <taxon>Salamandridae</taxon>
        <taxon>Pleurodelinae</taxon>
        <taxon>Pleurodeles</taxon>
    </lineage>
</organism>
<evidence type="ECO:0000313" key="2">
    <source>
        <dbReference type="Proteomes" id="UP001066276"/>
    </source>
</evidence>
<dbReference type="Proteomes" id="UP001066276">
    <property type="component" value="Chromosome 7"/>
</dbReference>